<comment type="caution">
    <text evidence="6">The sequence shown here is derived from an EMBL/GenBank/DDBJ whole genome shotgun (WGS) entry which is preliminary data.</text>
</comment>
<evidence type="ECO:0000313" key="7">
    <source>
        <dbReference type="Proteomes" id="UP000233469"/>
    </source>
</evidence>
<reference evidence="6 7" key="1">
    <citation type="submission" date="2016-04" db="EMBL/GenBank/DDBJ databases">
        <title>Genome analyses suggest a sexual origin of heterokaryosis in a supposedly ancient asexual fungus.</title>
        <authorList>
            <person name="Ropars J."/>
            <person name="Sedzielewska K."/>
            <person name="Noel J."/>
            <person name="Charron P."/>
            <person name="Farinelli L."/>
            <person name="Marton T."/>
            <person name="Kruger M."/>
            <person name="Pelin A."/>
            <person name="Brachmann A."/>
            <person name="Corradi N."/>
        </authorList>
    </citation>
    <scope>NUCLEOTIDE SEQUENCE [LARGE SCALE GENOMIC DNA]</scope>
    <source>
        <strain evidence="6 7">C2</strain>
    </source>
</reference>
<protein>
    <recommendedName>
        <fullName evidence="5">Crinkler effector protein N-terminal domain-containing protein</fullName>
    </recommendedName>
</protein>
<organism evidence="6 7">
    <name type="scientific">Rhizophagus irregularis</name>
    <dbReference type="NCBI Taxonomy" id="588596"/>
    <lineage>
        <taxon>Eukaryota</taxon>
        <taxon>Fungi</taxon>
        <taxon>Fungi incertae sedis</taxon>
        <taxon>Mucoromycota</taxon>
        <taxon>Glomeromycotina</taxon>
        <taxon>Glomeromycetes</taxon>
        <taxon>Glomerales</taxon>
        <taxon>Glomeraceae</taxon>
        <taxon>Rhizophagus</taxon>
    </lineage>
</organism>
<comment type="subcellular location">
    <subcellularLocation>
        <location evidence="1">Host cell</location>
    </subcellularLocation>
    <subcellularLocation>
        <location evidence="2">Secreted</location>
    </subcellularLocation>
</comment>
<evidence type="ECO:0000256" key="2">
    <source>
        <dbReference type="ARBA" id="ARBA00004613"/>
    </source>
</evidence>
<sequence>MGLPVYEEMATPSIESTKITLNGIIKELGLGSFFEVSIDKDQSIFKLKEEIYEKVQASLPNNIVGGISIKLWSVRVPRNDSKIDQLKEDVNATVENVLGGVEVGSFHFVRDCFDNLNSSEIHIVIQDLPIWSVPHRLDEEILLCDLLTNHEATNARNSSANSIKESKEREKLDYYDETVLVKKPTHYRTDYQIDVEEDDNCFSNSGETADPDD</sequence>
<evidence type="ECO:0000259" key="5">
    <source>
        <dbReference type="Pfam" id="PF20147"/>
    </source>
</evidence>
<feature type="region of interest" description="Disordered" evidence="4">
    <location>
        <begin position="191"/>
        <end position="213"/>
    </location>
</feature>
<dbReference type="VEuPathDB" id="FungiDB:FUN_010864"/>
<dbReference type="AlphaFoldDB" id="A0A2N1MCA1"/>
<name>A0A2N1MCA1_9GLOM</name>
<dbReference type="Proteomes" id="UP000233469">
    <property type="component" value="Unassembled WGS sequence"/>
</dbReference>
<dbReference type="GO" id="GO:0043657">
    <property type="term" value="C:host cell"/>
    <property type="evidence" value="ECO:0007669"/>
    <property type="project" value="UniProtKB-SubCell"/>
</dbReference>
<proteinExistence type="predicted"/>
<accession>A0A2N1MCA1</accession>
<dbReference type="InterPro" id="IPR045379">
    <property type="entry name" value="Crinkler_N"/>
</dbReference>
<dbReference type="Pfam" id="PF20147">
    <property type="entry name" value="Crinkler"/>
    <property type="match status" value="1"/>
</dbReference>
<gene>
    <name evidence="6" type="ORF">RhiirC2_871342</name>
</gene>
<dbReference type="EMBL" id="LLXL01003154">
    <property type="protein sequence ID" value="PKK59229.1"/>
    <property type="molecule type" value="Genomic_DNA"/>
</dbReference>
<evidence type="ECO:0000256" key="4">
    <source>
        <dbReference type="SAM" id="MobiDB-lite"/>
    </source>
</evidence>
<feature type="domain" description="Crinkler effector protein N-terminal" evidence="5">
    <location>
        <begin position="19"/>
        <end position="126"/>
    </location>
</feature>
<dbReference type="GO" id="GO:0005576">
    <property type="term" value="C:extracellular region"/>
    <property type="evidence" value="ECO:0007669"/>
    <property type="project" value="UniProtKB-SubCell"/>
</dbReference>
<dbReference type="OrthoDB" id="2351763at2759"/>
<evidence type="ECO:0000256" key="3">
    <source>
        <dbReference type="ARBA" id="ARBA00022525"/>
    </source>
</evidence>
<dbReference type="VEuPathDB" id="FungiDB:RhiirFUN_010207"/>
<evidence type="ECO:0000313" key="6">
    <source>
        <dbReference type="EMBL" id="PKK59229.1"/>
    </source>
</evidence>
<evidence type="ECO:0000256" key="1">
    <source>
        <dbReference type="ARBA" id="ARBA00004340"/>
    </source>
</evidence>
<reference evidence="6 7" key="2">
    <citation type="submission" date="2017-10" db="EMBL/GenBank/DDBJ databases">
        <title>Extensive intraspecific genome diversity in a model arbuscular mycorrhizal fungus.</title>
        <authorList>
            <person name="Chen E.C.H."/>
            <person name="Morin E."/>
            <person name="Baudet D."/>
            <person name="Noel J."/>
            <person name="Ndikumana S."/>
            <person name="Charron P."/>
            <person name="St-Onge C."/>
            <person name="Giorgi J."/>
            <person name="Grigoriev I.V."/>
            <person name="Roux C."/>
            <person name="Martin F.M."/>
            <person name="Corradi N."/>
        </authorList>
    </citation>
    <scope>NUCLEOTIDE SEQUENCE [LARGE SCALE GENOMIC DNA]</scope>
    <source>
        <strain evidence="6 7">C2</strain>
    </source>
</reference>
<keyword evidence="3" id="KW-0964">Secreted</keyword>